<dbReference type="AlphaFoldDB" id="A0A4C1T5M2"/>
<sequence length="172" mass="18682">MADINSRRTCGADPPDNHRSHECDRHREYFWHPDIEGCVKVAVSSTGANAGCPAPVCAAERCARPGPAYYCDYPRNSKASRIDTIANADVTATLIIKVLVGTAPRRMCKRPHWYGRLPCSTAASCDCYCASTMLLTTGRPPEQRGRNTLSRPGALGGASLTRLTIPTRAKSF</sequence>
<accession>A0A4C1T5M2</accession>
<comment type="caution">
    <text evidence="2">The sequence shown here is derived from an EMBL/GenBank/DDBJ whole genome shotgun (WGS) entry which is preliminary data.</text>
</comment>
<proteinExistence type="predicted"/>
<name>A0A4C1T5M2_EUMVA</name>
<gene>
    <name evidence="2" type="ORF">EVAR_81084_1</name>
</gene>
<evidence type="ECO:0000313" key="2">
    <source>
        <dbReference type="EMBL" id="GBP09813.1"/>
    </source>
</evidence>
<evidence type="ECO:0000313" key="3">
    <source>
        <dbReference type="Proteomes" id="UP000299102"/>
    </source>
</evidence>
<feature type="region of interest" description="Disordered" evidence="1">
    <location>
        <begin position="1"/>
        <end position="21"/>
    </location>
</feature>
<dbReference type="Proteomes" id="UP000299102">
    <property type="component" value="Unassembled WGS sequence"/>
</dbReference>
<dbReference type="EMBL" id="BGZK01000037">
    <property type="protein sequence ID" value="GBP09813.1"/>
    <property type="molecule type" value="Genomic_DNA"/>
</dbReference>
<keyword evidence="3" id="KW-1185">Reference proteome</keyword>
<organism evidence="2 3">
    <name type="scientific">Eumeta variegata</name>
    <name type="common">Bagworm moth</name>
    <name type="synonym">Eumeta japonica</name>
    <dbReference type="NCBI Taxonomy" id="151549"/>
    <lineage>
        <taxon>Eukaryota</taxon>
        <taxon>Metazoa</taxon>
        <taxon>Ecdysozoa</taxon>
        <taxon>Arthropoda</taxon>
        <taxon>Hexapoda</taxon>
        <taxon>Insecta</taxon>
        <taxon>Pterygota</taxon>
        <taxon>Neoptera</taxon>
        <taxon>Endopterygota</taxon>
        <taxon>Lepidoptera</taxon>
        <taxon>Glossata</taxon>
        <taxon>Ditrysia</taxon>
        <taxon>Tineoidea</taxon>
        <taxon>Psychidae</taxon>
        <taxon>Oiketicinae</taxon>
        <taxon>Eumeta</taxon>
    </lineage>
</organism>
<protein>
    <submittedName>
        <fullName evidence="2">Uncharacterized protein</fullName>
    </submittedName>
</protein>
<reference evidence="2 3" key="1">
    <citation type="journal article" date="2019" name="Commun. Biol.">
        <title>The bagworm genome reveals a unique fibroin gene that provides high tensile strength.</title>
        <authorList>
            <person name="Kono N."/>
            <person name="Nakamura H."/>
            <person name="Ohtoshi R."/>
            <person name="Tomita M."/>
            <person name="Numata K."/>
            <person name="Arakawa K."/>
        </authorList>
    </citation>
    <scope>NUCLEOTIDE SEQUENCE [LARGE SCALE GENOMIC DNA]</scope>
</reference>
<evidence type="ECO:0000256" key="1">
    <source>
        <dbReference type="SAM" id="MobiDB-lite"/>
    </source>
</evidence>